<evidence type="ECO:0000313" key="2">
    <source>
        <dbReference type="EMBL" id="CAH9103551.1"/>
    </source>
</evidence>
<accession>A0A9P1EGF1</accession>
<dbReference type="Proteomes" id="UP001152484">
    <property type="component" value="Unassembled WGS sequence"/>
</dbReference>
<dbReference type="SUPFAM" id="SSF52047">
    <property type="entry name" value="RNI-like"/>
    <property type="match status" value="1"/>
</dbReference>
<dbReference type="Pfam" id="PF23622">
    <property type="entry name" value="LRR_At1g61320_AtMIF1"/>
    <property type="match status" value="1"/>
</dbReference>
<dbReference type="EMBL" id="CAMAPE010000045">
    <property type="protein sequence ID" value="CAH9103551.1"/>
    <property type="molecule type" value="Genomic_DNA"/>
</dbReference>
<dbReference type="Gene3D" id="3.80.10.10">
    <property type="entry name" value="Ribonuclease Inhibitor"/>
    <property type="match status" value="1"/>
</dbReference>
<name>A0A9P1EGF1_CUSEU</name>
<dbReference type="PROSITE" id="PS50181">
    <property type="entry name" value="FBOX"/>
    <property type="match status" value="1"/>
</dbReference>
<evidence type="ECO:0000259" key="1">
    <source>
        <dbReference type="PROSITE" id="PS50181"/>
    </source>
</evidence>
<keyword evidence="3" id="KW-1185">Reference proteome</keyword>
<dbReference type="InterPro" id="IPR053772">
    <property type="entry name" value="At1g61320/At1g61330-like"/>
</dbReference>
<dbReference type="SUPFAM" id="SSF81383">
    <property type="entry name" value="F-box domain"/>
    <property type="match status" value="1"/>
</dbReference>
<feature type="domain" description="F-box" evidence="1">
    <location>
        <begin position="13"/>
        <end position="49"/>
    </location>
</feature>
<comment type="caution">
    <text evidence="2">The sequence shown here is derived from an EMBL/GenBank/DDBJ whole genome shotgun (WGS) entry which is preliminary data.</text>
</comment>
<organism evidence="2 3">
    <name type="scientific">Cuscuta europaea</name>
    <name type="common">European dodder</name>
    <dbReference type="NCBI Taxonomy" id="41803"/>
    <lineage>
        <taxon>Eukaryota</taxon>
        <taxon>Viridiplantae</taxon>
        <taxon>Streptophyta</taxon>
        <taxon>Embryophyta</taxon>
        <taxon>Tracheophyta</taxon>
        <taxon>Spermatophyta</taxon>
        <taxon>Magnoliopsida</taxon>
        <taxon>eudicotyledons</taxon>
        <taxon>Gunneridae</taxon>
        <taxon>Pentapetalae</taxon>
        <taxon>asterids</taxon>
        <taxon>lamiids</taxon>
        <taxon>Solanales</taxon>
        <taxon>Convolvulaceae</taxon>
        <taxon>Cuscuteae</taxon>
        <taxon>Cuscuta</taxon>
        <taxon>Cuscuta subgen. Cuscuta</taxon>
    </lineage>
</organism>
<dbReference type="InterPro" id="IPR006566">
    <property type="entry name" value="FBD"/>
</dbReference>
<dbReference type="SMART" id="SM00579">
    <property type="entry name" value="FBD"/>
    <property type="match status" value="1"/>
</dbReference>
<protein>
    <recommendedName>
        <fullName evidence="1">F-box domain-containing protein</fullName>
    </recommendedName>
</protein>
<dbReference type="AlphaFoldDB" id="A0A9P1EGF1"/>
<sequence length="407" mass="46974">MASHRRLRSKTASNRISQLPEDVKHRILECLTTREAARTALLSTQWRDVWLRHDQLVFDWRLGEDVDEECSILVEMITGVLLLRSGPVKKFTLQTFFEESTPYKSDLDLWCLFLSRNGIQNLQLFIEHNEDVAEKYTLPFCLIACPTIKNLELDYVDFCFPVNARLGNIFPGVTSLIFTNVRFMPNATGILLKIPNLEELVFHECEDIDNFVVSAPKLKSLTFTNCSTIIESKWFELHFPVIKTLHFSASWFGCERDNEINVQERFPIAVNLEVIELHDLCFVCPKCLPLVIQFLQKCPKLSQLEIEIGNEWLLRMDDPSILENSDSWFKDQDLCELKTVKIKAFTGLSGEMLLIKKILSKSPALEEVVIKELSNYRIGGPEPLKMTREMIRFPRASPKAQVIFLNN</sequence>
<gene>
    <name evidence="2" type="ORF">CEURO_LOCUS16165</name>
</gene>
<dbReference type="InterPro" id="IPR001810">
    <property type="entry name" value="F-box_dom"/>
</dbReference>
<dbReference type="InterPro" id="IPR036047">
    <property type="entry name" value="F-box-like_dom_sf"/>
</dbReference>
<dbReference type="Gene3D" id="1.20.1280.50">
    <property type="match status" value="1"/>
</dbReference>
<dbReference type="PANTHER" id="PTHR34145:SF28">
    <property type="entry name" value="F-BOX DOMAIN-CONTAINING PROTEIN"/>
    <property type="match status" value="1"/>
</dbReference>
<dbReference type="OrthoDB" id="1301321at2759"/>
<dbReference type="InterPro" id="IPR055357">
    <property type="entry name" value="LRR_At1g61320_AtMIF1"/>
</dbReference>
<evidence type="ECO:0000313" key="3">
    <source>
        <dbReference type="Proteomes" id="UP001152484"/>
    </source>
</evidence>
<reference evidence="2" key="1">
    <citation type="submission" date="2022-07" db="EMBL/GenBank/DDBJ databases">
        <authorList>
            <person name="Macas J."/>
            <person name="Novak P."/>
            <person name="Neumann P."/>
        </authorList>
    </citation>
    <scope>NUCLEOTIDE SEQUENCE</scope>
</reference>
<dbReference type="Pfam" id="PF00646">
    <property type="entry name" value="F-box"/>
    <property type="match status" value="1"/>
</dbReference>
<dbReference type="PANTHER" id="PTHR34145">
    <property type="entry name" value="OS02G0105600 PROTEIN"/>
    <property type="match status" value="1"/>
</dbReference>
<proteinExistence type="predicted"/>
<dbReference type="InterPro" id="IPR032675">
    <property type="entry name" value="LRR_dom_sf"/>
</dbReference>